<feature type="repeat" description="PPR" evidence="3">
    <location>
        <begin position="79"/>
        <end position="113"/>
    </location>
</feature>
<feature type="repeat" description="PPR" evidence="3">
    <location>
        <begin position="9"/>
        <end position="43"/>
    </location>
</feature>
<dbReference type="InterPro" id="IPR011990">
    <property type="entry name" value="TPR-like_helical_dom_sf"/>
</dbReference>
<comment type="caution">
    <text evidence="4">The sequence shown here is derived from an EMBL/GenBank/DDBJ whole genome shotgun (WGS) entry which is preliminary data.</text>
</comment>
<dbReference type="Pfam" id="PF13812">
    <property type="entry name" value="PPR_3"/>
    <property type="match status" value="1"/>
</dbReference>
<reference evidence="5" key="1">
    <citation type="journal article" date="2023" name="Proc. Natl. Acad. Sci. U.S.A.">
        <title>Genomic and structural basis for evolution of tropane alkaloid biosynthesis.</title>
        <authorList>
            <person name="Wanga Y.-J."/>
            <person name="Taina T."/>
            <person name="Yua J.-Y."/>
            <person name="Lia J."/>
            <person name="Xua B."/>
            <person name="Chenc J."/>
            <person name="D'Auriad J.C."/>
            <person name="Huanga J.-P."/>
            <person name="Huanga S.-X."/>
        </authorList>
    </citation>
    <scope>NUCLEOTIDE SEQUENCE [LARGE SCALE GENOMIC DNA]</scope>
    <source>
        <strain evidence="5">cv. KIB-2019</strain>
    </source>
</reference>
<dbReference type="Pfam" id="PF13041">
    <property type="entry name" value="PPR_2"/>
    <property type="match status" value="1"/>
</dbReference>
<dbReference type="NCBIfam" id="TIGR00756">
    <property type="entry name" value="PPR"/>
    <property type="match status" value="3"/>
</dbReference>
<dbReference type="OrthoDB" id="1305438at2759"/>
<name>A0A9Q1MQ00_9SOLA</name>
<proteinExistence type="inferred from homology"/>
<dbReference type="Proteomes" id="UP001152561">
    <property type="component" value="Unassembled WGS sequence"/>
</dbReference>
<dbReference type="Pfam" id="PF12854">
    <property type="entry name" value="PPR_1"/>
    <property type="match status" value="1"/>
</dbReference>
<dbReference type="EMBL" id="JAJAGQ010000004">
    <property type="protein sequence ID" value="KAJ8565634.1"/>
    <property type="molecule type" value="Genomic_DNA"/>
</dbReference>
<organism evidence="4 5">
    <name type="scientific">Anisodus acutangulus</name>
    <dbReference type="NCBI Taxonomy" id="402998"/>
    <lineage>
        <taxon>Eukaryota</taxon>
        <taxon>Viridiplantae</taxon>
        <taxon>Streptophyta</taxon>
        <taxon>Embryophyta</taxon>
        <taxon>Tracheophyta</taxon>
        <taxon>Spermatophyta</taxon>
        <taxon>Magnoliopsida</taxon>
        <taxon>eudicotyledons</taxon>
        <taxon>Gunneridae</taxon>
        <taxon>Pentapetalae</taxon>
        <taxon>asterids</taxon>
        <taxon>lamiids</taxon>
        <taxon>Solanales</taxon>
        <taxon>Solanaceae</taxon>
        <taxon>Solanoideae</taxon>
        <taxon>Hyoscyameae</taxon>
        <taxon>Anisodus</taxon>
    </lineage>
</organism>
<dbReference type="PANTHER" id="PTHR46128">
    <property type="entry name" value="MITOCHONDRIAL GROUP I INTRON SPLICING FACTOR CCM1"/>
    <property type="match status" value="1"/>
</dbReference>
<keyword evidence="5" id="KW-1185">Reference proteome</keyword>
<evidence type="ECO:0000256" key="2">
    <source>
        <dbReference type="ARBA" id="ARBA00022737"/>
    </source>
</evidence>
<dbReference type="Gene3D" id="1.25.40.10">
    <property type="entry name" value="Tetratricopeptide repeat domain"/>
    <property type="match status" value="3"/>
</dbReference>
<evidence type="ECO:0000313" key="5">
    <source>
        <dbReference type="Proteomes" id="UP001152561"/>
    </source>
</evidence>
<comment type="similarity">
    <text evidence="1">Belongs to the PPR family. P subfamily.</text>
</comment>
<protein>
    <recommendedName>
        <fullName evidence="6">Pentatricopeptide repeat-containing protein</fullName>
    </recommendedName>
</protein>
<dbReference type="InterPro" id="IPR050872">
    <property type="entry name" value="PPR_P_subfamily"/>
</dbReference>
<dbReference type="SUPFAM" id="SSF48452">
    <property type="entry name" value="TPR-like"/>
    <property type="match status" value="1"/>
</dbReference>
<dbReference type="AlphaFoldDB" id="A0A9Q1MQ00"/>
<feature type="repeat" description="PPR" evidence="3">
    <location>
        <begin position="44"/>
        <end position="78"/>
    </location>
</feature>
<sequence length="269" mass="30541">MIHHGVYPDVYTYSILVDALCKEGRAEDAKGIVESMIQKDIGPNVVTYNALIDGYCLQGRIHEAKQVFDSMLQRGVQPDTASYITLINGYCKRREMEEAINLVREMSLQQLKPDIVTYTTVLQGLFRARRFPDAQKMNGHVEEALVFLQELERKNVDLSCSMYDIVVAGLCKKGKLSIAQDIFNKVRSDGLHVKFAELSTIFFSSVPLCIFLPLLSSPPRHLMFRNKRNGTLDSLNGYKPLVLLGYVKLDGKHKLEWRNNRNQLFVPAA</sequence>
<dbReference type="InterPro" id="IPR002885">
    <property type="entry name" value="PPR_rpt"/>
</dbReference>
<dbReference type="PANTHER" id="PTHR46128:SF358">
    <property type="entry name" value="TETRATRICOPEPTIDE REPEAT (TPR)-LIKE SUPERFAMILY PROTEIN"/>
    <property type="match status" value="1"/>
</dbReference>
<gene>
    <name evidence="4" type="ORF">K7X08_008210</name>
</gene>
<evidence type="ECO:0000256" key="3">
    <source>
        <dbReference type="PROSITE-ProRule" id="PRU00708"/>
    </source>
</evidence>
<evidence type="ECO:0000256" key="1">
    <source>
        <dbReference type="ARBA" id="ARBA00007626"/>
    </source>
</evidence>
<evidence type="ECO:0000313" key="4">
    <source>
        <dbReference type="EMBL" id="KAJ8565634.1"/>
    </source>
</evidence>
<evidence type="ECO:0008006" key="6">
    <source>
        <dbReference type="Google" id="ProtNLM"/>
    </source>
</evidence>
<keyword evidence="2" id="KW-0677">Repeat</keyword>
<dbReference type="Pfam" id="PF01535">
    <property type="entry name" value="PPR"/>
    <property type="match status" value="1"/>
</dbReference>
<feature type="repeat" description="PPR" evidence="3">
    <location>
        <begin position="159"/>
        <end position="193"/>
    </location>
</feature>
<accession>A0A9Q1MQ00</accession>
<dbReference type="PROSITE" id="PS51375">
    <property type="entry name" value="PPR"/>
    <property type="match status" value="4"/>
</dbReference>